<dbReference type="RefSeq" id="WP_215609341.1">
    <property type="nucleotide sequence ID" value="NZ_JADOES010000023.1"/>
</dbReference>
<gene>
    <name evidence="1" type="ORF">IXB50_12655</name>
</gene>
<keyword evidence="2" id="KW-1185">Reference proteome</keyword>
<reference evidence="1" key="2">
    <citation type="journal article" date="2021" name="Mar. Drugs">
        <title>Genome Reduction and Secondary Metabolism of the Marine Sponge-Associated Cyanobacterium Leptothoe.</title>
        <authorList>
            <person name="Konstantinou D."/>
            <person name="Popin R.V."/>
            <person name="Fewer D.P."/>
            <person name="Sivonen K."/>
            <person name="Gkelis S."/>
        </authorList>
    </citation>
    <scope>NUCLEOTIDE SEQUENCE</scope>
    <source>
        <strain evidence="1">TAU-MAC 1115</strain>
    </source>
</reference>
<dbReference type="Proteomes" id="UP000717364">
    <property type="component" value="Unassembled WGS sequence"/>
</dbReference>
<protein>
    <submittedName>
        <fullName evidence="1">Uncharacterized protein</fullName>
    </submittedName>
</protein>
<comment type="caution">
    <text evidence="1">The sequence shown here is derived from an EMBL/GenBank/DDBJ whole genome shotgun (WGS) entry which is preliminary data.</text>
</comment>
<sequence>MRLPDTDTSLFVDGNPDGGTIVRAAFMNAVLGELLAILGIANLEPLETGDEPGDHSQIAAILQSRFLQQLTSTDYPESAITNQVLIDPSLVDQGEYPFRIFRNNAWEQAETPFVTTEQPGEENDSFADTDHGQRGGGNLHALATSQVAGFMAPEAVQAINSLLQTAPSVYRSNWIDTAANEIKSFTHGLGAAPDQLSIQFRANETSPARQVTFFVNELNRTTGAIAYDIGETVVRISTGDFLWSGSTDSGIQRFSTGQIRLIAILYGG</sequence>
<dbReference type="AlphaFoldDB" id="A0A947GJU3"/>
<dbReference type="InterPro" id="IPR013783">
    <property type="entry name" value="Ig-like_fold"/>
</dbReference>
<dbReference type="EMBL" id="JADOES010000023">
    <property type="protein sequence ID" value="MBT9316273.1"/>
    <property type="molecule type" value="Genomic_DNA"/>
</dbReference>
<proteinExistence type="predicted"/>
<reference evidence="1" key="1">
    <citation type="submission" date="2020-11" db="EMBL/GenBank/DDBJ databases">
        <authorList>
            <person name="Konstantinou D."/>
            <person name="Gkelis S."/>
            <person name="Popin R."/>
            <person name="Fewer D."/>
            <person name="Sivonen K."/>
        </authorList>
    </citation>
    <scope>NUCLEOTIDE SEQUENCE</scope>
    <source>
        <strain evidence="1">TAU-MAC 1115</strain>
    </source>
</reference>
<evidence type="ECO:0000313" key="2">
    <source>
        <dbReference type="Proteomes" id="UP000717364"/>
    </source>
</evidence>
<organism evidence="1 2">
    <name type="scientific">Leptothoe spongobia TAU-MAC 1115</name>
    <dbReference type="NCBI Taxonomy" id="1967444"/>
    <lineage>
        <taxon>Bacteria</taxon>
        <taxon>Bacillati</taxon>
        <taxon>Cyanobacteriota</taxon>
        <taxon>Cyanophyceae</taxon>
        <taxon>Nodosilineales</taxon>
        <taxon>Cymatolegaceae</taxon>
        <taxon>Leptothoe</taxon>
        <taxon>Leptothoe spongobia</taxon>
    </lineage>
</organism>
<name>A0A947GJU3_9CYAN</name>
<accession>A0A947GJU3</accession>
<dbReference type="Gene3D" id="2.60.40.10">
    <property type="entry name" value="Immunoglobulins"/>
    <property type="match status" value="1"/>
</dbReference>
<evidence type="ECO:0000313" key="1">
    <source>
        <dbReference type="EMBL" id="MBT9316273.1"/>
    </source>
</evidence>